<dbReference type="EMBL" id="JASJQH010002475">
    <property type="protein sequence ID" value="KAK9760160.1"/>
    <property type="molecule type" value="Genomic_DNA"/>
</dbReference>
<comment type="caution">
    <text evidence="1">The sequence shown here is derived from an EMBL/GenBank/DDBJ whole genome shotgun (WGS) entry which is preliminary data.</text>
</comment>
<keyword evidence="2" id="KW-1185">Reference proteome</keyword>
<evidence type="ECO:0000313" key="1">
    <source>
        <dbReference type="EMBL" id="KAK9760160.1"/>
    </source>
</evidence>
<reference evidence="1 2" key="1">
    <citation type="submission" date="2023-04" db="EMBL/GenBank/DDBJ databases">
        <title>Genome of Basidiobolus ranarum AG-B5.</title>
        <authorList>
            <person name="Stajich J.E."/>
            <person name="Carter-House D."/>
            <person name="Gryganskyi A."/>
        </authorList>
    </citation>
    <scope>NUCLEOTIDE SEQUENCE [LARGE SCALE GENOMIC DNA]</scope>
    <source>
        <strain evidence="1 2">AG-B5</strain>
    </source>
</reference>
<name>A0ABR2WF75_9FUNG</name>
<evidence type="ECO:0000313" key="2">
    <source>
        <dbReference type="Proteomes" id="UP001479436"/>
    </source>
</evidence>
<gene>
    <name evidence="1" type="ORF">K7432_016108</name>
</gene>
<dbReference type="Proteomes" id="UP001479436">
    <property type="component" value="Unassembled WGS sequence"/>
</dbReference>
<proteinExistence type="predicted"/>
<accession>A0ABR2WF75</accession>
<organism evidence="1 2">
    <name type="scientific">Basidiobolus ranarum</name>
    <dbReference type="NCBI Taxonomy" id="34480"/>
    <lineage>
        <taxon>Eukaryota</taxon>
        <taxon>Fungi</taxon>
        <taxon>Fungi incertae sedis</taxon>
        <taxon>Zoopagomycota</taxon>
        <taxon>Entomophthoromycotina</taxon>
        <taxon>Basidiobolomycetes</taxon>
        <taxon>Basidiobolales</taxon>
        <taxon>Basidiobolaceae</taxon>
        <taxon>Basidiobolus</taxon>
    </lineage>
</organism>
<protein>
    <submittedName>
        <fullName evidence="1">Uncharacterized protein</fullName>
    </submittedName>
</protein>
<sequence length="135" mass="15062">MITGNKECNDVMNNSAPDQCFHYSCFNQTIIAQTLETMAYNNNQARPKNLKICAYKECFKSSMLSSGEMDATNSTEKYCVRYENFNKSGIVTSLKDLQTCSDTVSANDAASIQHSGILFLALICLFLMSKTHLLD</sequence>